<sequence>MIIRNMEEIIGSKDETIAENGNWASRRMLYRKDNMGFTLTETIIKAGTKTHIWYQNHLEAVYCISGNGRVETLVDGKEDGNVYHIKPGIMYALDKHDEHNLYGGTEDMRLICVFNPPLTGNETHDENGVYPVLED</sequence>
<reference evidence="9" key="1">
    <citation type="submission" date="2023-06" db="EMBL/GenBank/DDBJ databases">
        <title>A Treasure from Seagulls: Isolation and Description of Aciduricobacillus qingdaonensis gen. nov., sp. nov., a Rare Obligately Uric Acid-utilizing Member in the Family Bacillaceae.</title>
        <authorList>
            <person name="Liu W."/>
            <person name="Wang B."/>
        </authorList>
    </citation>
    <scope>NUCLEOTIDE SEQUENCE</scope>
    <source>
        <strain evidence="9">44XB</strain>
    </source>
</reference>
<name>A0ABY9KTJ0_9BACI</name>
<dbReference type="EC" id="4.2.1.108" evidence="3 8"/>
<accession>A0ABY9KTJ0</accession>
<dbReference type="Gene3D" id="2.60.120.10">
    <property type="entry name" value="Jelly Rolls"/>
    <property type="match status" value="1"/>
</dbReference>
<evidence type="ECO:0000256" key="5">
    <source>
        <dbReference type="ARBA" id="ARBA00023239"/>
    </source>
</evidence>
<comment type="function">
    <text evidence="8">Catalyzes the circularization of gamma-N-acetyl-alpha,gamma-diaminobutyric acid (ADABA) to ectoine (1,4,5,6-tetrahydro-2-methyl-4-pyrimidine carboxylic acid), which is an excellent osmoprotectant.</text>
</comment>
<dbReference type="RefSeq" id="WP_348026729.1">
    <property type="nucleotide sequence ID" value="NZ_CP129113.1"/>
</dbReference>
<dbReference type="PANTHER" id="PTHR39289:SF1">
    <property type="entry name" value="L-ECTOINE SYNTHASE"/>
    <property type="match status" value="1"/>
</dbReference>
<comment type="similarity">
    <text evidence="2 8">Belongs to the ectoine synthase family.</text>
</comment>
<evidence type="ECO:0000256" key="3">
    <source>
        <dbReference type="ARBA" id="ARBA00013192"/>
    </source>
</evidence>
<comment type="catalytic activity">
    <reaction evidence="7 8">
        <text>(2S)-4-acetamido-2-aminobutanoate = L-ectoine + H2O</text>
        <dbReference type="Rhea" id="RHEA:17281"/>
        <dbReference type="ChEBI" id="CHEBI:15377"/>
        <dbReference type="ChEBI" id="CHEBI:58515"/>
        <dbReference type="ChEBI" id="CHEBI:58929"/>
        <dbReference type="EC" id="4.2.1.108"/>
    </reaction>
</comment>
<keyword evidence="5 8" id="KW-0456">Lyase</keyword>
<evidence type="ECO:0000313" key="10">
    <source>
        <dbReference type="Proteomes" id="UP001180087"/>
    </source>
</evidence>
<protein>
    <recommendedName>
        <fullName evidence="4 8">L-ectoine synthase</fullName>
        <ecNumber evidence="3 8">4.2.1.108</ecNumber>
    </recommendedName>
    <alternativeName>
        <fullName evidence="6 8">N-acetyldiaminobutyrate dehydratase</fullName>
    </alternativeName>
</protein>
<evidence type="ECO:0000256" key="7">
    <source>
        <dbReference type="ARBA" id="ARBA00048714"/>
    </source>
</evidence>
<dbReference type="InterPro" id="IPR014710">
    <property type="entry name" value="RmlC-like_jellyroll"/>
</dbReference>
<dbReference type="HAMAP" id="MF_01255">
    <property type="entry name" value="Ectoine_synth"/>
    <property type="match status" value="1"/>
</dbReference>
<dbReference type="InterPro" id="IPR011051">
    <property type="entry name" value="RmlC_Cupin_sf"/>
</dbReference>
<dbReference type="NCBIfam" id="NF009806">
    <property type="entry name" value="PRK13290.1"/>
    <property type="match status" value="1"/>
</dbReference>
<dbReference type="CDD" id="cd06978">
    <property type="entry name" value="cupin_EctC"/>
    <property type="match status" value="1"/>
</dbReference>
<proteinExistence type="inferred from homology"/>
<gene>
    <name evidence="8" type="primary">ectC</name>
    <name evidence="9" type="ORF">QR721_10545</name>
</gene>
<evidence type="ECO:0000256" key="8">
    <source>
        <dbReference type="HAMAP-Rule" id="MF_01255"/>
    </source>
</evidence>
<dbReference type="Pfam" id="PF06339">
    <property type="entry name" value="Ectoine_synth"/>
    <property type="match status" value="1"/>
</dbReference>
<evidence type="ECO:0000256" key="2">
    <source>
        <dbReference type="ARBA" id="ARBA00009637"/>
    </source>
</evidence>
<evidence type="ECO:0000256" key="4">
    <source>
        <dbReference type="ARBA" id="ARBA00019707"/>
    </source>
</evidence>
<organism evidence="9 10">
    <name type="scientific">Aciduricibacillus chroicocephali</name>
    <dbReference type="NCBI Taxonomy" id="3054939"/>
    <lineage>
        <taxon>Bacteria</taxon>
        <taxon>Bacillati</taxon>
        <taxon>Bacillota</taxon>
        <taxon>Bacilli</taxon>
        <taxon>Bacillales</taxon>
        <taxon>Bacillaceae</taxon>
        <taxon>Aciduricibacillus</taxon>
    </lineage>
</organism>
<dbReference type="SUPFAM" id="SSF51182">
    <property type="entry name" value="RmlC-like cupins"/>
    <property type="match status" value="1"/>
</dbReference>
<evidence type="ECO:0000313" key="9">
    <source>
        <dbReference type="EMBL" id="WLV24071.1"/>
    </source>
</evidence>
<keyword evidence="10" id="KW-1185">Reference proteome</keyword>
<dbReference type="Proteomes" id="UP001180087">
    <property type="component" value="Chromosome"/>
</dbReference>
<dbReference type="PANTHER" id="PTHR39289">
    <property type="match status" value="1"/>
</dbReference>
<comment type="pathway">
    <text evidence="1 8">Amine and polyamine biosynthesis; ectoine biosynthesis; L-ectoine from L-aspartate 4-semialdehyde: step 3/3.</text>
</comment>
<dbReference type="InterPro" id="IPR010462">
    <property type="entry name" value="Ectoine_synth"/>
</dbReference>
<evidence type="ECO:0000256" key="1">
    <source>
        <dbReference type="ARBA" id="ARBA00005181"/>
    </source>
</evidence>
<evidence type="ECO:0000256" key="6">
    <source>
        <dbReference type="ARBA" id="ARBA00033271"/>
    </source>
</evidence>
<dbReference type="EMBL" id="CP129113">
    <property type="protein sequence ID" value="WLV24071.1"/>
    <property type="molecule type" value="Genomic_DNA"/>
</dbReference>